<feature type="region of interest" description="Disordered" evidence="1">
    <location>
        <begin position="1"/>
        <end position="25"/>
    </location>
</feature>
<protein>
    <submittedName>
        <fullName evidence="2">Gamma-aminobutyric acid type B receptor subunit 1</fullName>
    </submittedName>
</protein>
<dbReference type="Proteomes" id="UP000299102">
    <property type="component" value="Unassembled WGS sequence"/>
</dbReference>
<dbReference type="EMBL" id="BGZK01000817">
    <property type="protein sequence ID" value="GBP61581.1"/>
    <property type="molecule type" value="Genomic_DNA"/>
</dbReference>
<sequence>MVEERPNDGMRQRAPRALRRRGRGLGRGAAHAPRVLRLRAAHLLANLCLSVSRFGVNSNFSKRPLVKLKDGSNFLNSVRTIKLWTATLVQLFVVAKCMCGLRWRRWGGGRDRGRGRWRVMKLFLAVAVGHGRGRRCPAARIPAHRRHLPMAGEGGWQGGQACMPAAQLALADVNARPDLLPGFKLMLHSNDSKVSLTVH</sequence>
<keyword evidence="2" id="KW-0675">Receptor</keyword>
<dbReference type="OrthoDB" id="17569at2759"/>
<gene>
    <name evidence="2" type="primary">Gabbr1</name>
    <name evidence="2" type="ORF">EVAR_46442_1</name>
</gene>
<dbReference type="AlphaFoldDB" id="A0A4C1XCG1"/>
<evidence type="ECO:0000313" key="2">
    <source>
        <dbReference type="EMBL" id="GBP61581.1"/>
    </source>
</evidence>
<feature type="compositionally biased region" description="Basic residues" evidence="1">
    <location>
        <begin position="13"/>
        <end position="24"/>
    </location>
</feature>
<dbReference type="SUPFAM" id="SSF53822">
    <property type="entry name" value="Periplasmic binding protein-like I"/>
    <property type="match status" value="1"/>
</dbReference>
<name>A0A4C1XCG1_EUMVA</name>
<dbReference type="Gene3D" id="3.40.50.2300">
    <property type="match status" value="1"/>
</dbReference>
<dbReference type="InterPro" id="IPR028082">
    <property type="entry name" value="Peripla_BP_I"/>
</dbReference>
<evidence type="ECO:0000313" key="3">
    <source>
        <dbReference type="Proteomes" id="UP000299102"/>
    </source>
</evidence>
<comment type="caution">
    <text evidence="2">The sequence shown here is derived from an EMBL/GenBank/DDBJ whole genome shotgun (WGS) entry which is preliminary data.</text>
</comment>
<evidence type="ECO:0000256" key="1">
    <source>
        <dbReference type="SAM" id="MobiDB-lite"/>
    </source>
</evidence>
<organism evidence="2 3">
    <name type="scientific">Eumeta variegata</name>
    <name type="common">Bagworm moth</name>
    <name type="synonym">Eumeta japonica</name>
    <dbReference type="NCBI Taxonomy" id="151549"/>
    <lineage>
        <taxon>Eukaryota</taxon>
        <taxon>Metazoa</taxon>
        <taxon>Ecdysozoa</taxon>
        <taxon>Arthropoda</taxon>
        <taxon>Hexapoda</taxon>
        <taxon>Insecta</taxon>
        <taxon>Pterygota</taxon>
        <taxon>Neoptera</taxon>
        <taxon>Endopterygota</taxon>
        <taxon>Lepidoptera</taxon>
        <taxon>Glossata</taxon>
        <taxon>Ditrysia</taxon>
        <taxon>Tineoidea</taxon>
        <taxon>Psychidae</taxon>
        <taxon>Oiketicinae</taxon>
        <taxon>Eumeta</taxon>
    </lineage>
</organism>
<reference evidence="2 3" key="1">
    <citation type="journal article" date="2019" name="Commun. Biol.">
        <title>The bagworm genome reveals a unique fibroin gene that provides high tensile strength.</title>
        <authorList>
            <person name="Kono N."/>
            <person name="Nakamura H."/>
            <person name="Ohtoshi R."/>
            <person name="Tomita M."/>
            <person name="Numata K."/>
            <person name="Arakawa K."/>
        </authorList>
    </citation>
    <scope>NUCLEOTIDE SEQUENCE [LARGE SCALE GENOMIC DNA]</scope>
</reference>
<keyword evidence="3" id="KW-1185">Reference proteome</keyword>
<feature type="compositionally biased region" description="Basic and acidic residues" evidence="1">
    <location>
        <begin position="1"/>
        <end position="11"/>
    </location>
</feature>
<proteinExistence type="predicted"/>
<dbReference type="STRING" id="151549.A0A4C1XCG1"/>
<accession>A0A4C1XCG1</accession>